<dbReference type="PANTHER" id="PTHR10492:SF94">
    <property type="entry name" value="ATP-DEPENDENT DNA HELICASE"/>
    <property type="match status" value="1"/>
</dbReference>
<name>A0AAV3RXJ3_LITER</name>
<accession>A0AAV3RXJ3</accession>
<gene>
    <name evidence="1" type="ORF">LIER_31864</name>
</gene>
<dbReference type="Proteomes" id="UP001454036">
    <property type="component" value="Unassembled WGS sequence"/>
</dbReference>
<organism evidence="1 2">
    <name type="scientific">Lithospermum erythrorhizon</name>
    <name type="common">Purple gromwell</name>
    <name type="synonym">Lithospermum officinale var. erythrorhizon</name>
    <dbReference type="NCBI Taxonomy" id="34254"/>
    <lineage>
        <taxon>Eukaryota</taxon>
        <taxon>Viridiplantae</taxon>
        <taxon>Streptophyta</taxon>
        <taxon>Embryophyta</taxon>
        <taxon>Tracheophyta</taxon>
        <taxon>Spermatophyta</taxon>
        <taxon>Magnoliopsida</taxon>
        <taxon>eudicotyledons</taxon>
        <taxon>Gunneridae</taxon>
        <taxon>Pentapetalae</taxon>
        <taxon>asterids</taxon>
        <taxon>lamiids</taxon>
        <taxon>Boraginales</taxon>
        <taxon>Boraginaceae</taxon>
        <taxon>Boraginoideae</taxon>
        <taxon>Lithospermeae</taxon>
        <taxon>Lithospermum</taxon>
    </lineage>
</organism>
<evidence type="ECO:0000313" key="2">
    <source>
        <dbReference type="Proteomes" id="UP001454036"/>
    </source>
</evidence>
<proteinExistence type="predicted"/>
<reference evidence="1 2" key="1">
    <citation type="submission" date="2024-01" db="EMBL/GenBank/DDBJ databases">
        <title>The complete chloroplast genome sequence of Lithospermum erythrorhizon: insights into the phylogenetic relationship among Boraginaceae species and the maternal lineages of purple gromwells.</title>
        <authorList>
            <person name="Okada T."/>
            <person name="Watanabe K."/>
        </authorList>
    </citation>
    <scope>NUCLEOTIDE SEQUENCE [LARGE SCALE GENOMIC DNA]</scope>
</reference>
<keyword evidence="2" id="KW-1185">Reference proteome</keyword>
<dbReference type="PANTHER" id="PTHR10492">
    <property type="match status" value="1"/>
</dbReference>
<comment type="caution">
    <text evidence="1">The sequence shown here is derived from an EMBL/GenBank/DDBJ whole genome shotgun (WGS) entry which is preliminary data.</text>
</comment>
<protein>
    <submittedName>
        <fullName evidence="1">Uncharacterized protein</fullName>
    </submittedName>
</protein>
<evidence type="ECO:0000313" key="1">
    <source>
        <dbReference type="EMBL" id="GAA0184576.1"/>
    </source>
</evidence>
<dbReference type="AlphaFoldDB" id="A0AAV3RXJ3"/>
<sequence length="265" mass="30968">MHLDFFRHKNNQKKMRYENYKGLIDSIVAGIQKGGKVELPDKNEDPYLYSLVVKHMMHGPCGDLNPGNVRMVDGRCKNHYPKAFSDYTTHGKGTYPICRRRDNKRQAKIQEAKTLNLLYKEFPKFYVWDDNLRTWTRRKKGTCIGRLCTVNPIENERYYLIVLLSNVRGPSLFEYLLRVNGSECSTFQEAAHKRGLLHNDDDIEQTLQEASVFKMPPELHIMRIKNQMRLSSDDVLHKILQGINDTLESLGRDINEFKLIQVCFN</sequence>
<dbReference type="EMBL" id="BAABME010011994">
    <property type="protein sequence ID" value="GAA0184576.1"/>
    <property type="molecule type" value="Genomic_DNA"/>
</dbReference>